<keyword evidence="6" id="KW-0966">Cell projection</keyword>
<evidence type="ECO:0000256" key="1">
    <source>
        <dbReference type="ARBA" id="ARBA00004117"/>
    </source>
</evidence>
<evidence type="ECO:0000256" key="2">
    <source>
        <dbReference type="ARBA" id="ARBA00009272"/>
    </source>
</evidence>
<accession>A0A0K1PIU4</accession>
<gene>
    <name evidence="4" type="primary">fliE</name>
    <name evidence="6" type="ORF">AKJ08_3416</name>
</gene>
<sequence length="96" mass="9869">MEPISIRISPDGIGLPSAPAVRAPAGAFGDELGKALGAVDALQIAGDRQAATLAAGGGNLHETALALETADIAMRTAVKVRNKLVESYQEIMRMSL</sequence>
<dbReference type="KEGG" id="vin:AKJ08_3416"/>
<dbReference type="EMBL" id="CP012332">
    <property type="protein sequence ID" value="AKU93029.1"/>
    <property type="molecule type" value="Genomic_DNA"/>
</dbReference>
<keyword evidence="7" id="KW-1185">Reference proteome</keyword>
<dbReference type="AlphaFoldDB" id="A0A0K1PIU4"/>
<dbReference type="GO" id="GO:0003774">
    <property type="term" value="F:cytoskeletal motor activity"/>
    <property type="evidence" value="ECO:0007669"/>
    <property type="project" value="InterPro"/>
</dbReference>
<dbReference type="PANTHER" id="PTHR34653:SF1">
    <property type="entry name" value="FLAGELLAR HOOK-BASAL BODY COMPLEX PROTEIN FLIE"/>
    <property type="match status" value="1"/>
</dbReference>
<dbReference type="PATRIC" id="fig|1391653.3.peg.3566"/>
<dbReference type="PRINTS" id="PR01006">
    <property type="entry name" value="FLGHOOKFLIE"/>
</dbReference>
<keyword evidence="3 4" id="KW-0975">Bacterial flagellum</keyword>
<comment type="subcellular location">
    <subcellularLocation>
        <location evidence="1 4">Bacterial flagellum basal body</location>
    </subcellularLocation>
</comment>
<dbReference type="NCBIfam" id="TIGR00205">
    <property type="entry name" value="fliE"/>
    <property type="match status" value="1"/>
</dbReference>
<evidence type="ECO:0000256" key="5">
    <source>
        <dbReference type="NCBIfam" id="TIGR00205"/>
    </source>
</evidence>
<dbReference type="OrthoDB" id="285952at2"/>
<dbReference type="GO" id="GO:0071973">
    <property type="term" value="P:bacterial-type flagellum-dependent cell motility"/>
    <property type="evidence" value="ECO:0007669"/>
    <property type="project" value="InterPro"/>
</dbReference>
<keyword evidence="6" id="KW-0282">Flagellum</keyword>
<evidence type="ECO:0000256" key="3">
    <source>
        <dbReference type="ARBA" id="ARBA00023143"/>
    </source>
</evidence>
<reference evidence="6 7" key="1">
    <citation type="submission" date="2015-08" db="EMBL/GenBank/DDBJ databases">
        <authorList>
            <person name="Babu N.S."/>
            <person name="Beckwith C.J."/>
            <person name="Beseler K.G."/>
            <person name="Brison A."/>
            <person name="Carone J.V."/>
            <person name="Caskin T.P."/>
            <person name="Diamond M."/>
            <person name="Durham M.E."/>
            <person name="Foxe J.M."/>
            <person name="Go M."/>
            <person name="Henderson B.A."/>
            <person name="Jones I.B."/>
            <person name="McGettigan J.A."/>
            <person name="Micheletti S.J."/>
            <person name="Nasrallah M.E."/>
            <person name="Ortiz D."/>
            <person name="Piller C.R."/>
            <person name="Privatt S.R."/>
            <person name="Schneider S.L."/>
            <person name="Sharp S."/>
            <person name="Smith T.C."/>
            <person name="Stanton J.D."/>
            <person name="Ullery H.E."/>
            <person name="Wilson R.J."/>
            <person name="Serrano M.G."/>
            <person name="Buck G."/>
            <person name="Lee V."/>
            <person name="Wang Y."/>
            <person name="Carvalho R."/>
            <person name="Voegtly L."/>
            <person name="Shi R."/>
            <person name="Duckworth R."/>
            <person name="Johnson A."/>
            <person name="Loviza R."/>
            <person name="Walstead R."/>
            <person name="Shah Z."/>
            <person name="Kiflezghi M."/>
            <person name="Wade K."/>
            <person name="Ball S.L."/>
            <person name="Bradley K.W."/>
            <person name="Asai D.J."/>
            <person name="Bowman C.A."/>
            <person name="Russell D.A."/>
            <person name="Pope W.H."/>
            <person name="Jacobs-Sera D."/>
            <person name="Hendrix R.W."/>
            <person name="Hatfull G.F."/>
        </authorList>
    </citation>
    <scope>NUCLEOTIDE SEQUENCE [LARGE SCALE GENOMIC DNA]</scope>
    <source>
        <strain evidence="6 7">DSM 27710</strain>
    </source>
</reference>
<protein>
    <recommendedName>
        <fullName evidence="4 5">Flagellar hook-basal body complex protein FliE</fullName>
    </recommendedName>
</protein>
<comment type="similarity">
    <text evidence="2 4">Belongs to the FliE family.</text>
</comment>
<dbReference type="Proteomes" id="UP000055590">
    <property type="component" value="Chromosome"/>
</dbReference>
<dbReference type="HAMAP" id="MF_00724">
    <property type="entry name" value="FliE"/>
    <property type="match status" value="1"/>
</dbReference>
<dbReference type="GO" id="GO:0005198">
    <property type="term" value="F:structural molecule activity"/>
    <property type="evidence" value="ECO:0007669"/>
    <property type="project" value="UniProtKB-UniRule"/>
</dbReference>
<evidence type="ECO:0000313" key="6">
    <source>
        <dbReference type="EMBL" id="AKU93029.1"/>
    </source>
</evidence>
<keyword evidence="6" id="KW-0969">Cilium</keyword>
<dbReference type="PANTHER" id="PTHR34653">
    <property type="match status" value="1"/>
</dbReference>
<proteinExistence type="inferred from homology"/>
<dbReference type="GO" id="GO:0009425">
    <property type="term" value="C:bacterial-type flagellum basal body"/>
    <property type="evidence" value="ECO:0007669"/>
    <property type="project" value="UniProtKB-SubCell"/>
</dbReference>
<organism evidence="6 7">
    <name type="scientific">Vulgatibacter incomptus</name>
    <dbReference type="NCBI Taxonomy" id="1391653"/>
    <lineage>
        <taxon>Bacteria</taxon>
        <taxon>Pseudomonadati</taxon>
        <taxon>Myxococcota</taxon>
        <taxon>Myxococcia</taxon>
        <taxon>Myxococcales</taxon>
        <taxon>Cystobacterineae</taxon>
        <taxon>Vulgatibacteraceae</taxon>
        <taxon>Vulgatibacter</taxon>
    </lineage>
</organism>
<dbReference type="Pfam" id="PF02049">
    <property type="entry name" value="FliE"/>
    <property type="match status" value="1"/>
</dbReference>
<dbReference type="RefSeq" id="WP_050727110.1">
    <property type="nucleotide sequence ID" value="NZ_CP012332.1"/>
</dbReference>
<evidence type="ECO:0000256" key="4">
    <source>
        <dbReference type="HAMAP-Rule" id="MF_00724"/>
    </source>
</evidence>
<evidence type="ECO:0000313" key="7">
    <source>
        <dbReference type="Proteomes" id="UP000055590"/>
    </source>
</evidence>
<dbReference type="STRING" id="1391653.AKJ08_3416"/>
<name>A0A0K1PIU4_9BACT</name>
<dbReference type="InterPro" id="IPR001624">
    <property type="entry name" value="FliE"/>
</dbReference>